<evidence type="ECO:0008006" key="3">
    <source>
        <dbReference type="Google" id="ProtNLM"/>
    </source>
</evidence>
<dbReference type="RefSeq" id="WP_005399299.1">
    <property type="nucleotide sequence ID" value="NZ_JH601089.1"/>
</dbReference>
<reference evidence="1 2" key="1">
    <citation type="submission" date="2012-01" db="EMBL/GenBank/DDBJ databases">
        <title>The Genome Sequence of Helcococcus kunzii ATCC 51366.</title>
        <authorList>
            <consortium name="The Broad Institute Genome Sequencing Platform"/>
            <person name="Earl A."/>
            <person name="Ward D."/>
            <person name="Feldgarden M."/>
            <person name="Gevers D."/>
            <person name="Huys G."/>
            <person name="Young S.K."/>
            <person name="Zeng Q."/>
            <person name="Gargeya S."/>
            <person name="Fitzgerald M."/>
            <person name="Haas B."/>
            <person name="Abouelleil A."/>
            <person name="Alvarado L."/>
            <person name="Arachchi H.M."/>
            <person name="Berlin A."/>
            <person name="Chapman S.B."/>
            <person name="Gearin G."/>
            <person name="Goldberg J."/>
            <person name="Griggs A."/>
            <person name="Gujja S."/>
            <person name="Hansen M."/>
            <person name="Heiman D."/>
            <person name="Howarth C."/>
            <person name="Larimer J."/>
            <person name="Lui A."/>
            <person name="MacDonald P.J.P."/>
            <person name="McCowen C."/>
            <person name="Montmayeur A."/>
            <person name="Murphy C."/>
            <person name="Neiman D."/>
            <person name="Pearson M."/>
            <person name="Priest M."/>
            <person name="Roberts A."/>
            <person name="Saif S."/>
            <person name="Shea T."/>
            <person name="Sisk P."/>
            <person name="Stolte C."/>
            <person name="Sykes S."/>
            <person name="Wortman J."/>
            <person name="Nusbaum C."/>
            <person name="Birren B."/>
        </authorList>
    </citation>
    <scope>NUCLEOTIDE SEQUENCE [LARGE SCALE GENOMIC DNA]</scope>
    <source>
        <strain evidence="1 2">ATCC 51366</strain>
    </source>
</reference>
<evidence type="ECO:0000313" key="1">
    <source>
        <dbReference type="EMBL" id="EHR31972.1"/>
    </source>
</evidence>
<dbReference type="GeneID" id="96999706"/>
<organism evidence="1 2">
    <name type="scientific">Helcococcus kunzii ATCC 51366</name>
    <dbReference type="NCBI Taxonomy" id="883114"/>
    <lineage>
        <taxon>Bacteria</taxon>
        <taxon>Bacillati</taxon>
        <taxon>Bacillota</taxon>
        <taxon>Tissierellia</taxon>
        <taxon>Tissierellales</taxon>
        <taxon>Peptoniphilaceae</taxon>
        <taxon>Helcococcus</taxon>
    </lineage>
</organism>
<keyword evidence="2" id="KW-1185">Reference proteome</keyword>
<evidence type="ECO:0000313" key="2">
    <source>
        <dbReference type="Proteomes" id="UP000004191"/>
    </source>
</evidence>
<protein>
    <recommendedName>
        <fullName evidence="3">3-keto-5-aminohexanoate cleavage enzyme</fullName>
    </recommendedName>
</protein>
<dbReference type="eggNOG" id="COG3246">
    <property type="taxonomic scope" value="Bacteria"/>
</dbReference>
<sequence>MLKKICLNGGLFPTQEVKVPITLKQYVKEIQFFINKGILNFHIHFRDSYGNESLDENIIYPQFRFLKDKFPMINIGIGSPLQNGINSKLREDLISNWYNFKPDFISVNLSEKGSIDLINILKEKDIKIEYGIFSLKDAEIFTNNKLYINCYRVLLEIIDDNNNPKTSAKAIKEANNLVNYFQQLYPDIEIILHGENKYDWDIIKIAIEKNINYRIGLEDTTIDNKGRILESNIELYNYYSFFINQ</sequence>
<dbReference type="OrthoDB" id="63399at2"/>
<dbReference type="EMBL" id="AGEI01000032">
    <property type="protein sequence ID" value="EHR31972.1"/>
    <property type="molecule type" value="Genomic_DNA"/>
</dbReference>
<comment type="caution">
    <text evidence="1">The sequence shown here is derived from an EMBL/GenBank/DDBJ whole genome shotgun (WGS) entry which is preliminary data.</text>
</comment>
<dbReference type="GO" id="GO:0043720">
    <property type="term" value="F:3-keto-5-aminohexanoate cleavage activity"/>
    <property type="evidence" value="ECO:0007669"/>
    <property type="project" value="InterPro"/>
</dbReference>
<gene>
    <name evidence="1" type="ORF">HMPREF9709_01785</name>
</gene>
<dbReference type="PANTHER" id="PTHR37418">
    <property type="entry name" value="3-KETO-5-AMINOHEXANOATE CLEAVAGE ENZYME-RELATED"/>
    <property type="match status" value="1"/>
</dbReference>
<dbReference type="InterPro" id="IPR008567">
    <property type="entry name" value="BKACE"/>
</dbReference>
<dbReference type="AlphaFoldDB" id="H3NR24"/>
<dbReference type="InterPro" id="IPR013785">
    <property type="entry name" value="Aldolase_TIM"/>
</dbReference>
<dbReference type="HOGENOM" id="CLU_098986_0_0_9"/>
<proteinExistence type="predicted"/>
<dbReference type="Gene3D" id="3.20.20.70">
    <property type="entry name" value="Aldolase class I"/>
    <property type="match status" value="1"/>
</dbReference>
<dbReference type="Pfam" id="PF05853">
    <property type="entry name" value="BKACE"/>
    <property type="match status" value="1"/>
</dbReference>
<dbReference type="Proteomes" id="UP000004191">
    <property type="component" value="Unassembled WGS sequence"/>
</dbReference>
<name>H3NR24_9FIRM</name>
<dbReference type="PANTHER" id="PTHR37418:SF1">
    <property type="entry name" value="3-KETO-5-AMINOHEXANOATE CLEAVAGE PROTEIN"/>
    <property type="match status" value="1"/>
</dbReference>
<accession>H3NR24</accession>